<protein>
    <submittedName>
        <fullName evidence="1">Uncharacterized protein</fullName>
    </submittedName>
</protein>
<reference evidence="1" key="1">
    <citation type="journal article" date="2023" name="Plant J.">
        <title>The genome of the king protea, Protea cynaroides.</title>
        <authorList>
            <person name="Chang J."/>
            <person name="Duong T.A."/>
            <person name="Schoeman C."/>
            <person name="Ma X."/>
            <person name="Roodt D."/>
            <person name="Barker N."/>
            <person name="Li Z."/>
            <person name="Van de Peer Y."/>
            <person name="Mizrachi E."/>
        </authorList>
    </citation>
    <scope>NUCLEOTIDE SEQUENCE</scope>
    <source>
        <tissue evidence="1">Young leaves</tissue>
    </source>
</reference>
<name>A0A9Q0HF50_9MAGN</name>
<sequence length="189" mass="20059">MNGVTNDRSKVGNYRQVQFADHTSQEDLDRVAQCIADGIVGDSGRTSGVSSGDNLLLGGMVQLSHVSVSQPESQATGGSLLVPLPMRVSAQSAVPVASDSNAMQGFKSSLHLDKRIAPVSRQGIAMAAKGDVGQPVRRGRVLLLNVNSLKWVCIVRPLFLPKVTPVRGLELAVLLGKVYGRKKLCCTVI</sequence>
<dbReference type="AlphaFoldDB" id="A0A9Q0HF50"/>
<accession>A0A9Q0HF50</accession>
<comment type="caution">
    <text evidence="1">The sequence shown here is derived from an EMBL/GenBank/DDBJ whole genome shotgun (WGS) entry which is preliminary data.</text>
</comment>
<keyword evidence="2" id="KW-1185">Reference proteome</keyword>
<dbReference type="EMBL" id="JAMYWD010000007">
    <property type="protein sequence ID" value="KAJ4964650.1"/>
    <property type="molecule type" value="Genomic_DNA"/>
</dbReference>
<evidence type="ECO:0000313" key="2">
    <source>
        <dbReference type="Proteomes" id="UP001141806"/>
    </source>
</evidence>
<organism evidence="1 2">
    <name type="scientific">Protea cynaroides</name>
    <dbReference type="NCBI Taxonomy" id="273540"/>
    <lineage>
        <taxon>Eukaryota</taxon>
        <taxon>Viridiplantae</taxon>
        <taxon>Streptophyta</taxon>
        <taxon>Embryophyta</taxon>
        <taxon>Tracheophyta</taxon>
        <taxon>Spermatophyta</taxon>
        <taxon>Magnoliopsida</taxon>
        <taxon>Proteales</taxon>
        <taxon>Proteaceae</taxon>
        <taxon>Protea</taxon>
    </lineage>
</organism>
<proteinExistence type="predicted"/>
<dbReference type="Proteomes" id="UP001141806">
    <property type="component" value="Unassembled WGS sequence"/>
</dbReference>
<evidence type="ECO:0000313" key="1">
    <source>
        <dbReference type="EMBL" id="KAJ4964650.1"/>
    </source>
</evidence>
<gene>
    <name evidence="1" type="ORF">NE237_016499</name>
</gene>